<dbReference type="InterPro" id="IPR021276">
    <property type="entry name" value="DUF2855"/>
</dbReference>
<dbReference type="Pfam" id="PF11017">
    <property type="entry name" value="DUF2855"/>
    <property type="match status" value="1"/>
</dbReference>
<sequence>MASEDLAVLWAKGKGLSAKSLICQKQKVRELDQGEVLLRVDKFAFSHMALGYLMKGFTRTFGAYHNFYRCPEENLYRSACWGFATVMESTHPKVAVGTRLYGIMPPARFQVQSVGGIIPGKKDEPSLVELTMEEVPFNLRRFQEMEVVSDGLEPHLEDWIISTKEIYTMAYYMDEQLLVDTGMINCVVISCASAKTALALAFCLRMRDMRYVFGLTSKEHLDFCRSTDLYHEVFSYEDVASLPNNHTVVYMDFKCDGELRQQITLRMGTNLMYNMVIGPAVFQKKAKDQLFEKRAREVLFDESSWRERRRMVAEVTKTGRNEKLKYSYQSFIERMKKFITVKHISSFDGFVAMYTSLYSNAASPADLHVCSFHEDGAVDEIWKD</sequence>
<organism evidence="1 2">
    <name type="scientific">Effrenium voratum</name>
    <dbReference type="NCBI Taxonomy" id="2562239"/>
    <lineage>
        <taxon>Eukaryota</taxon>
        <taxon>Sar</taxon>
        <taxon>Alveolata</taxon>
        <taxon>Dinophyceae</taxon>
        <taxon>Suessiales</taxon>
        <taxon>Symbiodiniaceae</taxon>
        <taxon>Effrenium</taxon>
    </lineage>
</organism>
<protein>
    <submittedName>
        <fullName evidence="1">Uncharacterized protein</fullName>
    </submittedName>
</protein>
<gene>
    <name evidence="1" type="ORF">EVOR1521_LOCUS7528</name>
</gene>
<evidence type="ECO:0000313" key="2">
    <source>
        <dbReference type="Proteomes" id="UP001178507"/>
    </source>
</evidence>
<accession>A0AA36I1C2</accession>
<dbReference type="EMBL" id="CAUJNA010000608">
    <property type="protein sequence ID" value="CAJ1379220.1"/>
    <property type="molecule type" value="Genomic_DNA"/>
</dbReference>
<comment type="caution">
    <text evidence="1">The sequence shown here is derived from an EMBL/GenBank/DDBJ whole genome shotgun (WGS) entry which is preliminary data.</text>
</comment>
<name>A0AA36I1C2_9DINO</name>
<reference evidence="1" key="1">
    <citation type="submission" date="2023-08" db="EMBL/GenBank/DDBJ databases">
        <authorList>
            <person name="Chen Y."/>
            <person name="Shah S."/>
            <person name="Dougan E. K."/>
            <person name="Thang M."/>
            <person name="Chan C."/>
        </authorList>
    </citation>
    <scope>NUCLEOTIDE SEQUENCE</scope>
</reference>
<dbReference type="AlphaFoldDB" id="A0AA36I1C2"/>
<evidence type="ECO:0000313" key="1">
    <source>
        <dbReference type="EMBL" id="CAJ1379220.1"/>
    </source>
</evidence>
<keyword evidence="2" id="KW-1185">Reference proteome</keyword>
<proteinExistence type="predicted"/>
<dbReference type="Proteomes" id="UP001178507">
    <property type="component" value="Unassembled WGS sequence"/>
</dbReference>